<dbReference type="AlphaFoldDB" id="A0A0J9W056"/>
<dbReference type="GeneID" id="28962368"/>
<accession>A0A0J9W056</accession>
<reference evidence="1" key="2">
    <citation type="journal article" date="2010" name="Nature">
        <title>Comparative genomics reveals mobile pathogenicity chromosomes in Fusarium.</title>
        <authorList>
            <person name="Ma L.J."/>
            <person name="van der Does H.C."/>
            <person name="Borkovich K.A."/>
            <person name="Coleman J.J."/>
            <person name="Daboussi M.J."/>
            <person name="Di Pietro A."/>
            <person name="Dufresne M."/>
            <person name="Freitag M."/>
            <person name="Grabherr M."/>
            <person name="Henrissat B."/>
            <person name="Houterman P.M."/>
            <person name="Kang S."/>
            <person name="Shim W.B."/>
            <person name="Woloshuk C."/>
            <person name="Xie X."/>
            <person name="Xu J.R."/>
            <person name="Antoniw J."/>
            <person name="Baker S.E."/>
            <person name="Bluhm B.H."/>
            <person name="Breakspear A."/>
            <person name="Brown D.W."/>
            <person name="Butchko R.A."/>
            <person name="Chapman S."/>
            <person name="Coulson R."/>
            <person name="Coutinho P.M."/>
            <person name="Danchin E.G."/>
            <person name="Diener A."/>
            <person name="Gale L.R."/>
            <person name="Gardiner D.M."/>
            <person name="Goff S."/>
            <person name="Hammond-Kosack K.E."/>
            <person name="Hilburn K."/>
            <person name="Hua-Van A."/>
            <person name="Jonkers W."/>
            <person name="Kazan K."/>
            <person name="Kodira C.D."/>
            <person name="Koehrsen M."/>
            <person name="Kumar L."/>
            <person name="Lee Y.H."/>
            <person name="Li L."/>
            <person name="Manners J.M."/>
            <person name="Miranda-Saavedra D."/>
            <person name="Mukherjee M."/>
            <person name="Park G."/>
            <person name="Park J."/>
            <person name="Park S.Y."/>
            <person name="Proctor R.H."/>
            <person name="Regev A."/>
            <person name="Ruiz-Roldan M.C."/>
            <person name="Sain D."/>
            <person name="Sakthikumar S."/>
            <person name="Sykes S."/>
            <person name="Schwartz D.C."/>
            <person name="Turgeon B.G."/>
            <person name="Wapinski I."/>
            <person name="Yoder O."/>
            <person name="Young S."/>
            <person name="Zeng Q."/>
            <person name="Zhou S."/>
            <person name="Galagan J."/>
            <person name="Cuomo C.A."/>
            <person name="Kistler H.C."/>
            <person name="Rep M."/>
        </authorList>
    </citation>
    <scope>NUCLEOTIDE SEQUENCE [LARGE SCALE GENOMIC DNA]</scope>
    <source>
        <strain evidence="1">4287</strain>
    </source>
</reference>
<dbReference type="EMBL" id="DS231718">
    <property type="protein sequence ID" value="KNB16401.1"/>
    <property type="molecule type" value="Genomic_DNA"/>
</dbReference>
<proteinExistence type="predicted"/>
<gene>
    <name evidence="1" type="ORF">FOXG_21662</name>
</gene>
<organism evidence="1 2">
    <name type="scientific">Fusarium oxysporum f. sp. lycopersici (strain 4287 / CBS 123668 / FGSC 9935 / NRRL 34936)</name>
    <name type="common">Fusarium vascular wilt of tomato</name>
    <dbReference type="NCBI Taxonomy" id="426428"/>
    <lineage>
        <taxon>Eukaryota</taxon>
        <taxon>Fungi</taxon>
        <taxon>Dikarya</taxon>
        <taxon>Ascomycota</taxon>
        <taxon>Pezizomycotina</taxon>
        <taxon>Sordariomycetes</taxon>
        <taxon>Hypocreomycetidae</taxon>
        <taxon>Hypocreales</taxon>
        <taxon>Nectriaceae</taxon>
        <taxon>Fusarium</taxon>
        <taxon>Fusarium oxysporum species complex</taxon>
    </lineage>
</organism>
<reference evidence="1" key="1">
    <citation type="submission" date="2007-04" db="EMBL/GenBank/DDBJ databases">
        <authorList>
            <consortium name="The Broad Institute Genome Sequencing Platform"/>
            <person name="Birren B."/>
            <person name="Lander E."/>
            <person name="Galagan J."/>
            <person name="Nusbaum C."/>
            <person name="Devon K."/>
            <person name="Ma L.-J."/>
            <person name="Jaffe D."/>
            <person name="Butler J."/>
            <person name="Alvarez P."/>
            <person name="Gnerre S."/>
            <person name="Grabherr M."/>
            <person name="Kleber M."/>
            <person name="Mauceli E."/>
            <person name="Brockman W."/>
            <person name="MacCallum I.A."/>
            <person name="Young S."/>
            <person name="LaButti K."/>
            <person name="DeCaprio D."/>
            <person name="Crawford M."/>
            <person name="Koehrsen M."/>
            <person name="Engels R."/>
            <person name="Montgomery P."/>
            <person name="Pearson M."/>
            <person name="Howarth C."/>
            <person name="Larson L."/>
            <person name="White J."/>
            <person name="O'Leary S."/>
            <person name="Kodira C."/>
            <person name="Zeng Q."/>
            <person name="Yandava C."/>
            <person name="Alvarado L."/>
            <person name="Kistler C."/>
            <person name="Shim W.-B."/>
            <person name="Kang S."/>
            <person name="Woloshuk C."/>
        </authorList>
    </citation>
    <scope>NUCLEOTIDE SEQUENCE</scope>
    <source>
        <strain evidence="1">4287</strain>
    </source>
</reference>
<dbReference type="VEuPathDB" id="FungiDB:FOXG_21662"/>
<dbReference type="RefSeq" id="XP_018254446.1">
    <property type="nucleotide sequence ID" value="XM_018402009.1"/>
</dbReference>
<sequence length="36" mass="4004">MDILRRYKDEVEVGAFAFETMIALPTSSVGIQISQS</sequence>
<dbReference type="Proteomes" id="UP000009097">
    <property type="component" value="Unassembled WGS sequence"/>
</dbReference>
<evidence type="ECO:0000313" key="1">
    <source>
        <dbReference type="EMBL" id="KNB16401.1"/>
    </source>
</evidence>
<protein>
    <submittedName>
        <fullName evidence="1">Uncharacterized protein</fullName>
    </submittedName>
</protein>
<name>A0A0J9W056_FUSO4</name>
<evidence type="ECO:0000313" key="2">
    <source>
        <dbReference type="Proteomes" id="UP000009097"/>
    </source>
</evidence>
<dbReference type="KEGG" id="fox:FOXG_21662"/>